<evidence type="ECO:0000313" key="1">
    <source>
        <dbReference type="EMBL" id="EFX77057.1"/>
    </source>
</evidence>
<dbReference type="AlphaFoldDB" id="E9GU02"/>
<protein>
    <submittedName>
        <fullName evidence="1">Uncharacterized protein</fullName>
    </submittedName>
</protein>
<proteinExistence type="predicted"/>
<reference evidence="1 2" key="1">
    <citation type="journal article" date="2011" name="Science">
        <title>The ecoresponsive genome of Daphnia pulex.</title>
        <authorList>
            <person name="Colbourne J.K."/>
            <person name="Pfrender M.E."/>
            <person name="Gilbert D."/>
            <person name="Thomas W.K."/>
            <person name="Tucker A."/>
            <person name="Oakley T.H."/>
            <person name="Tokishita S."/>
            <person name="Aerts A."/>
            <person name="Arnold G.J."/>
            <person name="Basu M.K."/>
            <person name="Bauer D.J."/>
            <person name="Caceres C.E."/>
            <person name="Carmel L."/>
            <person name="Casola C."/>
            <person name="Choi J.H."/>
            <person name="Detter J.C."/>
            <person name="Dong Q."/>
            <person name="Dusheyko S."/>
            <person name="Eads B.D."/>
            <person name="Frohlich T."/>
            <person name="Geiler-Samerotte K.A."/>
            <person name="Gerlach D."/>
            <person name="Hatcher P."/>
            <person name="Jogdeo S."/>
            <person name="Krijgsveld J."/>
            <person name="Kriventseva E.V."/>
            <person name="Kultz D."/>
            <person name="Laforsch C."/>
            <person name="Lindquist E."/>
            <person name="Lopez J."/>
            <person name="Manak J.R."/>
            <person name="Muller J."/>
            <person name="Pangilinan J."/>
            <person name="Patwardhan R.P."/>
            <person name="Pitluck S."/>
            <person name="Pritham E.J."/>
            <person name="Rechtsteiner A."/>
            <person name="Rho M."/>
            <person name="Rogozin I.B."/>
            <person name="Sakarya O."/>
            <person name="Salamov A."/>
            <person name="Schaack S."/>
            <person name="Shapiro H."/>
            <person name="Shiga Y."/>
            <person name="Skalitzky C."/>
            <person name="Smith Z."/>
            <person name="Souvorov A."/>
            <person name="Sung W."/>
            <person name="Tang Z."/>
            <person name="Tsuchiya D."/>
            <person name="Tu H."/>
            <person name="Vos H."/>
            <person name="Wang M."/>
            <person name="Wolf Y.I."/>
            <person name="Yamagata H."/>
            <person name="Yamada T."/>
            <person name="Ye Y."/>
            <person name="Shaw J.R."/>
            <person name="Andrews J."/>
            <person name="Crease T.J."/>
            <person name="Tang H."/>
            <person name="Lucas S.M."/>
            <person name="Robertson H.M."/>
            <person name="Bork P."/>
            <person name="Koonin E.V."/>
            <person name="Zdobnov E.M."/>
            <person name="Grigoriev I.V."/>
            <person name="Lynch M."/>
            <person name="Boore J.L."/>
        </authorList>
    </citation>
    <scope>NUCLEOTIDE SEQUENCE [LARGE SCALE GENOMIC DNA]</scope>
</reference>
<dbReference type="EMBL" id="GL732565">
    <property type="protein sequence ID" value="EFX77057.1"/>
    <property type="molecule type" value="Genomic_DNA"/>
</dbReference>
<sequence length="116" mass="13170">MKKKKKNKKKRYVLSCMPPLGNIFPDNKATQLQLRDWIVSGGTLRHGAADVQDIIKDLCALQARTRTEACWLPSVALFRLLHPTPWCWLKVLATTTTTNRESVHATTRHNKSPPIP</sequence>
<evidence type="ECO:0000313" key="2">
    <source>
        <dbReference type="Proteomes" id="UP000000305"/>
    </source>
</evidence>
<keyword evidence="2" id="KW-1185">Reference proteome</keyword>
<organism evidence="1 2">
    <name type="scientific">Daphnia pulex</name>
    <name type="common">Water flea</name>
    <dbReference type="NCBI Taxonomy" id="6669"/>
    <lineage>
        <taxon>Eukaryota</taxon>
        <taxon>Metazoa</taxon>
        <taxon>Ecdysozoa</taxon>
        <taxon>Arthropoda</taxon>
        <taxon>Crustacea</taxon>
        <taxon>Branchiopoda</taxon>
        <taxon>Diplostraca</taxon>
        <taxon>Cladocera</taxon>
        <taxon>Anomopoda</taxon>
        <taxon>Daphniidae</taxon>
        <taxon>Daphnia</taxon>
    </lineage>
</organism>
<gene>
    <name evidence="1" type="ORF">DAPPUDRAFT_248248</name>
</gene>
<dbReference type="KEGG" id="dpx:DAPPUDRAFT_248248"/>
<accession>E9GU02</accession>
<dbReference type="HOGENOM" id="CLU_2099316_0_0_1"/>
<dbReference type="Proteomes" id="UP000000305">
    <property type="component" value="Unassembled WGS sequence"/>
</dbReference>
<name>E9GU02_DAPPU</name>
<dbReference type="InParanoid" id="E9GU02"/>